<dbReference type="EMBL" id="CACRTI010000004">
    <property type="protein sequence ID" value="VYT27832.1"/>
    <property type="molecule type" value="Genomic_DNA"/>
</dbReference>
<reference evidence="2" key="2">
    <citation type="submission" date="2019-11" db="EMBL/GenBank/DDBJ databases">
        <authorList>
            <person name="Feng L."/>
        </authorList>
    </citation>
    <scope>NUCLEOTIDE SEQUENCE</scope>
    <source>
        <strain evidence="2">CAmalonaticusLFYP1</strain>
    </source>
</reference>
<evidence type="ECO:0000313" key="3">
    <source>
        <dbReference type="Proteomes" id="UP000245995"/>
    </source>
</evidence>
<organism evidence="2">
    <name type="scientific">Citrobacter amalonaticus</name>
    <dbReference type="NCBI Taxonomy" id="35703"/>
    <lineage>
        <taxon>Bacteria</taxon>
        <taxon>Pseudomonadati</taxon>
        <taxon>Pseudomonadota</taxon>
        <taxon>Gammaproteobacteria</taxon>
        <taxon>Enterobacterales</taxon>
        <taxon>Enterobacteriaceae</taxon>
        <taxon>Citrobacter</taxon>
    </lineage>
</organism>
<dbReference type="AlphaFoldDB" id="A0A6N2VG02"/>
<protein>
    <recommendedName>
        <fullName evidence="4">Integrase</fullName>
    </recommendedName>
</protein>
<accession>A0A6N2VG02</accession>
<evidence type="ECO:0000313" key="1">
    <source>
        <dbReference type="EMBL" id="SAZ87760.1"/>
    </source>
</evidence>
<proteinExistence type="predicted"/>
<dbReference type="RefSeq" id="WP_224788346.1">
    <property type="nucleotide sequence ID" value="NZ_CABVLR010000008.1"/>
</dbReference>
<sequence length="81" mass="9050">MAAANPSFIARQMGHEDARMVCEVYSTWIGDMTQDQVSLRNNQMPTALLQGLSQGRGLIKKSFNFIVLVSTYIISVKLFIP</sequence>
<reference evidence="1 3" key="1">
    <citation type="submission" date="2016-04" db="EMBL/GenBank/DDBJ databases">
        <authorList>
            <person name="Regsiter A."/>
            <person name="William W."/>
        </authorList>
    </citation>
    <scope>NUCLEOTIDE SEQUENCE [LARGE SCALE GENOMIC DNA]</scope>
    <source>
        <strain evidence="1 3">92</strain>
    </source>
</reference>
<evidence type="ECO:0008006" key="4">
    <source>
        <dbReference type="Google" id="ProtNLM"/>
    </source>
</evidence>
<dbReference type="Proteomes" id="UP000245995">
    <property type="component" value="Chromosome CITRO92"/>
</dbReference>
<gene>
    <name evidence="2" type="ORF">CALFYP1_03623</name>
    <name evidence="1" type="ORF">CITRO92_3286</name>
</gene>
<dbReference type="EMBL" id="LT556085">
    <property type="protein sequence ID" value="SAZ87760.1"/>
    <property type="molecule type" value="Genomic_DNA"/>
</dbReference>
<name>A0A6N2VG02_CITAM</name>
<evidence type="ECO:0000313" key="2">
    <source>
        <dbReference type="EMBL" id="VYT27832.1"/>
    </source>
</evidence>